<feature type="compositionally biased region" description="Basic and acidic residues" evidence="1">
    <location>
        <begin position="86"/>
        <end position="110"/>
    </location>
</feature>
<name>A0A8K0HD92_9ROSA</name>
<organism evidence="2 3">
    <name type="scientific">Rhamnella rubrinervis</name>
    <dbReference type="NCBI Taxonomy" id="2594499"/>
    <lineage>
        <taxon>Eukaryota</taxon>
        <taxon>Viridiplantae</taxon>
        <taxon>Streptophyta</taxon>
        <taxon>Embryophyta</taxon>
        <taxon>Tracheophyta</taxon>
        <taxon>Spermatophyta</taxon>
        <taxon>Magnoliopsida</taxon>
        <taxon>eudicotyledons</taxon>
        <taxon>Gunneridae</taxon>
        <taxon>Pentapetalae</taxon>
        <taxon>rosids</taxon>
        <taxon>fabids</taxon>
        <taxon>Rosales</taxon>
        <taxon>Rhamnaceae</taxon>
        <taxon>rhamnoid group</taxon>
        <taxon>Rhamneae</taxon>
        <taxon>Rhamnella</taxon>
    </lineage>
</organism>
<dbReference type="EMBL" id="VOIH02000003">
    <property type="protein sequence ID" value="KAF3450512.1"/>
    <property type="molecule type" value="Genomic_DNA"/>
</dbReference>
<accession>A0A8K0HD92</accession>
<evidence type="ECO:0000256" key="1">
    <source>
        <dbReference type="SAM" id="MobiDB-lite"/>
    </source>
</evidence>
<dbReference type="AlphaFoldDB" id="A0A8K0HD92"/>
<proteinExistence type="predicted"/>
<comment type="caution">
    <text evidence="2">The sequence shown here is derived from an EMBL/GenBank/DDBJ whole genome shotgun (WGS) entry which is preliminary data.</text>
</comment>
<keyword evidence="3" id="KW-1185">Reference proteome</keyword>
<reference evidence="2" key="1">
    <citation type="submission" date="2020-03" db="EMBL/GenBank/DDBJ databases">
        <title>A high-quality chromosome-level genome assembly of a woody plant with both climbing and erect habits, Rhamnella rubrinervis.</title>
        <authorList>
            <person name="Lu Z."/>
            <person name="Yang Y."/>
            <person name="Zhu X."/>
            <person name="Sun Y."/>
        </authorList>
    </citation>
    <scope>NUCLEOTIDE SEQUENCE</scope>
    <source>
        <strain evidence="2">BYM</strain>
        <tissue evidence="2">Leaf</tissue>
    </source>
</reference>
<feature type="compositionally biased region" description="Polar residues" evidence="1">
    <location>
        <begin position="151"/>
        <end position="160"/>
    </location>
</feature>
<protein>
    <submittedName>
        <fullName evidence="2">Uncharacterized protein</fullName>
    </submittedName>
</protein>
<evidence type="ECO:0000313" key="3">
    <source>
        <dbReference type="Proteomes" id="UP000796880"/>
    </source>
</evidence>
<sequence length="191" mass="21908">MRDGARTLQIRSKTIRSTFLRGGKNLTFYSPNHSSDRVLAITKKQGANTYQRLILNRYGKAKSTLSKRTTREGRKRKEKKSRKSRKSDPTRKDPTPEQHIRHFTGRDRTIPRRLASKKQRLSSPTQRERKRTYSAEEAAEPGMQNKHGTKDSSSIRSIKSNGPMWVLMTSSDRSIRRPCLRRTSAGGELAP</sequence>
<gene>
    <name evidence="2" type="ORF">FNV43_RR06596</name>
</gene>
<evidence type="ECO:0000313" key="2">
    <source>
        <dbReference type="EMBL" id="KAF3450512.1"/>
    </source>
</evidence>
<dbReference type="Proteomes" id="UP000796880">
    <property type="component" value="Unassembled WGS sequence"/>
</dbReference>
<feature type="compositionally biased region" description="Basic residues" evidence="1">
    <location>
        <begin position="73"/>
        <end position="85"/>
    </location>
</feature>
<feature type="region of interest" description="Disordered" evidence="1">
    <location>
        <begin position="58"/>
        <end position="163"/>
    </location>
</feature>